<dbReference type="InterPro" id="IPR045312">
    <property type="entry name" value="PCBER-like"/>
</dbReference>
<dbReference type="InterPro" id="IPR008030">
    <property type="entry name" value="NmrA-like"/>
</dbReference>
<dbReference type="EMBL" id="QGMK01000298">
    <property type="protein sequence ID" value="TVY82591.1"/>
    <property type="molecule type" value="Genomic_DNA"/>
</dbReference>
<dbReference type="InterPro" id="IPR036291">
    <property type="entry name" value="NAD(P)-bd_dom_sf"/>
</dbReference>
<evidence type="ECO:0000256" key="1">
    <source>
        <dbReference type="ARBA" id="ARBA00022857"/>
    </source>
</evidence>
<dbReference type="CDD" id="cd05259">
    <property type="entry name" value="PCBER_SDR_a"/>
    <property type="match status" value="1"/>
</dbReference>
<dbReference type="Pfam" id="PF05368">
    <property type="entry name" value="NmrA"/>
    <property type="match status" value="1"/>
</dbReference>
<dbReference type="Proteomes" id="UP000469558">
    <property type="component" value="Unassembled WGS sequence"/>
</dbReference>
<comment type="caution">
    <text evidence="4">The sequence shown here is derived from an EMBL/GenBank/DDBJ whole genome shotgun (WGS) entry which is preliminary data.</text>
</comment>
<accession>A0A8T9CAH6</accession>
<protein>
    <submittedName>
        <fullName evidence="4">Isoflavone reductase-like protein</fullName>
    </submittedName>
</protein>
<evidence type="ECO:0000313" key="5">
    <source>
        <dbReference type="Proteomes" id="UP000469558"/>
    </source>
</evidence>
<dbReference type="PANTHER" id="PTHR47706">
    <property type="entry name" value="NMRA-LIKE FAMILY PROTEIN"/>
    <property type="match status" value="1"/>
</dbReference>
<dbReference type="PANTHER" id="PTHR47706:SF9">
    <property type="entry name" value="NMRA-LIKE DOMAIN-CONTAINING PROTEIN-RELATED"/>
    <property type="match status" value="1"/>
</dbReference>
<organism evidence="4 5">
    <name type="scientific">Lachnellula suecica</name>
    <dbReference type="NCBI Taxonomy" id="602035"/>
    <lineage>
        <taxon>Eukaryota</taxon>
        <taxon>Fungi</taxon>
        <taxon>Dikarya</taxon>
        <taxon>Ascomycota</taxon>
        <taxon>Pezizomycotina</taxon>
        <taxon>Leotiomycetes</taxon>
        <taxon>Helotiales</taxon>
        <taxon>Lachnaceae</taxon>
        <taxon>Lachnellula</taxon>
    </lineage>
</organism>
<keyword evidence="5" id="KW-1185">Reference proteome</keyword>
<dbReference type="OrthoDB" id="9984533at2759"/>
<keyword evidence="2" id="KW-0560">Oxidoreductase</keyword>
<sequence length="306" mass="33215">MLGLKNVAVIGAGGNLGPFVTEKLAEAGFHTTIIIRPESKYTLPDSHAHLTNHLLRVKRCAFDEESLTAAFHGQDVVVVMIGKGVAILSQKTIIDAAARAGVKRFFPSEFGSNTLSAELLRNVPAMKAKAMILTYLQQKAAAHPALKWTAICNGAFFDWGLTSGFLGFNLQEQTANIYGSGNQHFHATMRSTIGLAIVSALRNPDTENKYLYISNISTSQRELLSVLEMNSGSPWKVTSKDVMVERAEGMDKLARQDFSGMGQLILADLYGEGKGTVDPVELDNELLGLEAVGLERLVSRTMQCSI</sequence>
<proteinExistence type="predicted"/>
<gene>
    <name evidence="4" type="primary">IRL_1</name>
    <name evidence="4" type="ORF">LSUE1_G004102</name>
</gene>
<dbReference type="GO" id="GO:0016491">
    <property type="term" value="F:oxidoreductase activity"/>
    <property type="evidence" value="ECO:0007669"/>
    <property type="project" value="UniProtKB-KW"/>
</dbReference>
<evidence type="ECO:0000259" key="3">
    <source>
        <dbReference type="Pfam" id="PF05368"/>
    </source>
</evidence>
<feature type="domain" description="NmrA-like" evidence="3">
    <location>
        <begin position="5"/>
        <end position="143"/>
    </location>
</feature>
<dbReference type="InterPro" id="IPR051609">
    <property type="entry name" value="NmrA/Isoflavone_reductase-like"/>
</dbReference>
<evidence type="ECO:0000313" key="4">
    <source>
        <dbReference type="EMBL" id="TVY82591.1"/>
    </source>
</evidence>
<dbReference type="SUPFAM" id="SSF51735">
    <property type="entry name" value="NAD(P)-binding Rossmann-fold domains"/>
    <property type="match status" value="1"/>
</dbReference>
<name>A0A8T9CAH6_9HELO</name>
<keyword evidence="1" id="KW-0521">NADP</keyword>
<dbReference type="Gene3D" id="3.40.50.720">
    <property type="entry name" value="NAD(P)-binding Rossmann-like Domain"/>
    <property type="match status" value="1"/>
</dbReference>
<dbReference type="AlphaFoldDB" id="A0A8T9CAH6"/>
<reference evidence="4 5" key="1">
    <citation type="submission" date="2018-05" db="EMBL/GenBank/DDBJ databases">
        <title>Genome sequencing and assembly of the regulated plant pathogen Lachnellula willkommii and related sister species for the development of diagnostic species identification markers.</title>
        <authorList>
            <person name="Giroux E."/>
            <person name="Bilodeau G."/>
        </authorList>
    </citation>
    <scope>NUCLEOTIDE SEQUENCE [LARGE SCALE GENOMIC DNA]</scope>
    <source>
        <strain evidence="4 5">CBS 268.59</strain>
    </source>
</reference>
<evidence type="ECO:0000256" key="2">
    <source>
        <dbReference type="ARBA" id="ARBA00023002"/>
    </source>
</evidence>